<feature type="domain" description="O-GlcNAc transferase C-terminal" evidence="5">
    <location>
        <begin position="779"/>
        <end position="957"/>
    </location>
</feature>
<name>A0AAD4HL19_9AGAM</name>
<dbReference type="GO" id="GO:0016757">
    <property type="term" value="F:glycosyltransferase activity"/>
    <property type="evidence" value="ECO:0007669"/>
    <property type="project" value="TreeGrafter"/>
</dbReference>
<dbReference type="Gene3D" id="1.25.40.10">
    <property type="entry name" value="Tetratricopeptide repeat domain"/>
    <property type="match status" value="1"/>
</dbReference>
<protein>
    <submittedName>
        <fullName evidence="6">Glycosyltransferase family 41 protein</fullName>
    </submittedName>
</protein>
<evidence type="ECO:0000256" key="4">
    <source>
        <dbReference type="ARBA" id="ARBA00022803"/>
    </source>
</evidence>
<dbReference type="EMBL" id="JABBWK010000033">
    <property type="protein sequence ID" value="KAG1899369.1"/>
    <property type="molecule type" value="Genomic_DNA"/>
</dbReference>
<evidence type="ECO:0000256" key="1">
    <source>
        <dbReference type="ARBA" id="ARBA00004922"/>
    </source>
</evidence>
<dbReference type="GO" id="GO:0006493">
    <property type="term" value="P:protein O-linked glycosylation"/>
    <property type="evidence" value="ECO:0007669"/>
    <property type="project" value="TreeGrafter"/>
</dbReference>
<gene>
    <name evidence="6" type="ORF">F5891DRAFT_1129002</name>
</gene>
<dbReference type="PANTHER" id="PTHR44998:SF1">
    <property type="entry name" value="UDP-N-ACETYLGLUCOSAMINE--PEPTIDE N-ACETYLGLUCOSAMINYLTRANSFERASE 110 KDA SUBUNIT"/>
    <property type="match status" value="1"/>
</dbReference>
<dbReference type="Gene3D" id="3.40.50.11380">
    <property type="match status" value="2"/>
</dbReference>
<sequence>MRSTTHKAASNDIFACLQSDTPDWDFLHAHRLLNVFTSVANIQEKVDGNTPSTLRHYVNAIETGIRLSPPLSSGTTLTFRDIILASWFASLAFSTLPPSPEPNNILDAIQDRASTNHLPHFDDTSLALVHAVHHASDGFIHAMLDPITGTLPNVVLFPDQAQMLSVVVFASPHTTSDVWAALHSGQSTYEVKTATSSALLTLARRIQEGALIADLGLDIPHCSSDALVLLLHYLALSLFPSASAFNDTGVVLCGMSSNAASNTPRVACGRDVARLYYEKGLQIDPTHPHLLSNFGSLLKDAGHNTCAVGVFNYALQLHPELDIALVNMANTLKDMGRPADAIPYYLKAVTINAGLVDAYCGLSMSMNAVCNWTARAQHSADHWLTNTIVICEENLSELHRQNIGILGERSVDDWLLNVALTTSRPQCDHSLRRWVHRFYLFTDVSDGRQPLLNEGSFLIRLIDWYRTRMQHRRYVETYGETLYSEEASYSQPRAAPTAKLFGFVLSSASLQKVPTVLPFHTFTLPLPSRTIRRIAHRNALRVSHNIMTQISPDRVPLLPRPPWKRRINVGYVSSDFSDHPLSHLMKSVFQLHDQDRFCVFLYATSPSDGSVFRQYFEHGDFNFLDVSSWSSVDIVNRIEEDHIHILVDLGGYTRGARNEIFAARPSPVQISLMGYAGTLAASWCDYLVCDSITCPVDLFARVQAYRKQSLNYCCQHSDFGVPHTYFVTDHKQSYRHGENLSVEERAQMPAEKLWNDEIKCRTDLRRALFPDLPFSCQNIFATWLRILARVPCSILWLLRFPTAGEAYLIQTAKEWAGDEITSRIRFTDVAEKDYHIYRCRVPDLFLDTSEVEIDCILSSVLWAGTPIIACTWPSHRHKMSSRVAASLASATGFGEYMVVSSRDEYEERAVALGNSMCYTVQPNGDGEISGDLLDLRRRLFLNRDTMPLFDTERWTRNLEKAYRMAWKRWVDGSMFRMSDDGCIWVKDDIDVPIRMD</sequence>
<dbReference type="Gene3D" id="3.40.50.2000">
    <property type="entry name" value="Glycogen Phosphorylase B"/>
    <property type="match status" value="1"/>
</dbReference>
<dbReference type="GeneID" id="64658641"/>
<dbReference type="RefSeq" id="XP_041224945.1">
    <property type="nucleotide sequence ID" value="XM_041364343.1"/>
</dbReference>
<dbReference type="PANTHER" id="PTHR44998">
    <property type="match status" value="1"/>
</dbReference>
<keyword evidence="7" id="KW-1185">Reference proteome</keyword>
<accession>A0AAD4HL19</accession>
<organism evidence="6 7">
    <name type="scientific">Suillus fuscotomentosus</name>
    <dbReference type="NCBI Taxonomy" id="1912939"/>
    <lineage>
        <taxon>Eukaryota</taxon>
        <taxon>Fungi</taxon>
        <taxon>Dikarya</taxon>
        <taxon>Basidiomycota</taxon>
        <taxon>Agaricomycotina</taxon>
        <taxon>Agaricomycetes</taxon>
        <taxon>Agaricomycetidae</taxon>
        <taxon>Boletales</taxon>
        <taxon>Suillineae</taxon>
        <taxon>Suillaceae</taxon>
        <taxon>Suillus</taxon>
    </lineage>
</organism>
<comment type="caution">
    <text evidence="6">The sequence shown here is derived from an EMBL/GenBank/DDBJ whole genome shotgun (WGS) entry which is preliminary data.</text>
</comment>
<dbReference type="Pfam" id="PF13844">
    <property type="entry name" value="Glyco_transf_41"/>
    <property type="match status" value="2"/>
</dbReference>
<dbReference type="InterPro" id="IPR029489">
    <property type="entry name" value="OGT/SEC/SPY_C"/>
</dbReference>
<feature type="domain" description="O-GlcNAc transferase C-terminal" evidence="5">
    <location>
        <begin position="504"/>
        <end position="747"/>
    </location>
</feature>
<dbReference type="AlphaFoldDB" id="A0AAD4HL19"/>
<evidence type="ECO:0000313" key="7">
    <source>
        <dbReference type="Proteomes" id="UP001195769"/>
    </source>
</evidence>
<keyword evidence="4" id="KW-0802">TPR repeat</keyword>
<evidence type="ECO:0000256" key="3">
    <source>
        <dbReference type="ARBA" id="ARBA00022737"/>
    </source>
</evidence>
<keyword evidence="3" id="KW-0677">Repeat</keyword>
<dbReference type="SUPFAM" id="SSF48452">
    <property type="entry name" value="TPR-like"/>
    <property type="match status" value="1"/>
</dbReference>
<evidence type="ECO:0000259" key="5">
    <source>
        <dbReference type="Pfam" id="PF13844"/>
    </source>
</evidence>
<evidence type="ECO:0000313" key="6">
    <source>
        <dbReference type="EMBL" id="KAG1899369.1"/>
    </source>
</evidence>
<evidence type="ECO:0000256" key="2">
    <source>
        <dbReference type="ARBA" id="ARBA00022679"/>
    </source>
</evidence>
<dbReference type="InterPro" id="IPR011990">
    <property type="entry name" value="TPR-like_helical_dom_sf"/>
</dbReference>
<proteinExistence type="predicted"/>
<dbReference type="Proteomes" id="UP001195769">
    <property type="component" value="Unassembled WGS sequence"/>
</dbReference>
<reference evidence="6" key="1">
    <citation type="journal article" date="2020" name="New Phytol.">
        <title>Comparative genomics reveals dynamic genome evolution in host specialist ectomycorrhizal fungi.</title>
        <authorList>
            <person name="Lofgren L.A."/>
            <person name="Nguyen N.H."/>
            <person name="Vilgalys R."/>
            <person name="Ruytinx J."/>
            <person name="Liao H.L."/>
            <person name="Branco S."/>
            <person name="Kuo A."/>
            <person name="LaButti K."/>
            <person name="Lipzen A."/>
            <person name="Andreopoulos W."/>
            <person name="Pangilinan J."/>
            <person name="Riley R."/>
            <person name="Hundley H."/>
            <person name="Na H."/>
            <person name="Barry K."/>
            <person name="Grigoriev I.V."/>
            <person name="Stajich J.E."/>
            <person name="Kennedy P.G."/>
        </authorList>
    </citation>
    <scope>NUCLEOTIDE SEQUENCE</scope>
    <source>
        <strain evidence="6">FC203</strain>
    </source>
</reference>
<keyword evidence="2" id="KW-0808">Transferase</keyword>
<comment type="pathway">
    <text evidence="1">Protein modification; protein glycosylation.</text>
</comment>